<dbReference type="Proteomes" id="UP000887569">
    <property type="component" value="Unplaced"/>
</dbReference>
<accession>A0A915AIP8</accession>
<dbReference type="PANTHER" id="PTHR38696">
    <property type="entry name" value="MEDIATOR OF RNA POLYMERASE II TRANSCRIPTION SUBUNIT 13"/>
    <property type="match status" value="1"/>
</dbReference>
<evidence type="ECO:0000313" key="2">
    <source>
        <dbReference type="Proteomes" id="UP000887569"/>
    </source>
</evidence>
<evidence type="ECO:0000313" key="3">
    <source>
        <dbReference type="WBParaSite" id="PgR009X_g144_t01"/>
    </source>
</evidence>
<evidence type="ECO:0000313" key="4">
    <source>
        <dbReference type="WBParaSite" id="PgR009X_g144_t04"/>
    </source>
</evidence>
<name>A0A915AIP8_PARUN</name>
<keyword evidence="2" id="KW-1185">Reference proteome</keyword>
<evidence type="ECO:0000256" key="1">
    <source>
        <dbReference type="SAM" id="MobiDB-lite"/>
    </source>
</evidence>
<dbReference type="WBParaSite" id="PgR009X_g144_t01">
    <property type="protein sequence ID" value="PgR009X_g144_t01"/>
    <property type="gene ID" value="PgR009X_g144"/>
</dbReference>
<dbReference type="WBParaSite" id="PgR009X_g144_t06">
    <property type="protein sequence ID" value="PgR009X_g144_t06"/>
    <property type="gene ID" value="PgR009X_g144"/>
</dbReference>
<sequence length="511" mass="57940">MGQKVSTFPARPPDFPYFSLTFRLSDTILIVDASPEVVTLIRDCILCSWPAGIQRETDESNGVLQLKLNGIPFVRSCARELSVQAKKMICLILKTLREKGWELVLSSDLSMTYDLSTLFFQKVPVYGYNGCCIICLSLSAFDKLQLVNAPHDANRILMECVGDLYQKHMTAEDFFEVQMKGYLWNAVTAEEGFRTRQLLLDIFHRFHELGYRYYGTANIKGTADCIFFISDSDDVGTREYCMLSLNASDRIRLIGAPDEVINVVGECLNRYWKRGVQDAKRRDGGAYFEYKLKGFPWLSWGTESVDSQLLLTIILQQLITVGWAVVTALDISRRPTDKAVFLLRRCAIASVPHFAICPAEADKIRVINADKEMNELVGRILRDSWTLGIQREAFFGSSYEYKLVGYAWSASSYNKQFELCRMMMSRLLYQLAQRGWRVICSADVSARYTSSDDGRRNEHPLDVHSWFVAYTGHAPASPPIWVLPGTSRQVMPSVPPEEPPPSYESVMAGIK</sequence>
<feature type="compositionally biased region" description="Pro residues" evidence="1">
    <location>
        <begin position="493"/>
        <end position="502"/>
    </location>
</feature>
<reference evidence="3 4" key="1">
    <citation type="submission" date="2022-11" db="UniProtKB">
        <authorList>
            <consortium name="WormBaseParasite"/>
        </authorList>
    </citation>
    <scope>IDENTIFICATION</scope>
</reference>
<organism evidence="2 3">
    <name type="scientific">Parascaris univalens</name>
    <name type="common">Nematode worm</name>
    <dbReference type="NCBI Taxonomy" id="6257"/>
    <lineage>
        <taxon>Eukaryota</taxon>
        <taxon>Metazoa</taxon>
        <taxon>Ecdysozoa</taxon>
        <taxon>Nematoda</taxon>
        <taxon>Chromadorea</taxon>
        <taxon>Rhabditida</taxon>
        <taxon>Spirurina</taxon>
        <taxon>Ascaridomorpha</taxon>
        <taxon>Ascaridoidea</taxon>
        <taxon>Ascarididae</taxon>
        <taxon>Parascaris</taxon>
    </lineage>
</organism>
<protein>
    <submittedName>
        <fullName evidence="3 4">Uncharacterized protein</fullName>
    </submittedName>
</protein>
<dbReference type="PANTHER" id="PTHR38696:SF1">
    <property type="entry name" value="MEDIATOR OF RNA POLYMERASE II TRANSCRIPTION SUBUNIT 13"/>
    <property type="match status" value="1"/>
</dbReference>
<dbReference type="AlphaFoldDB" id="A0A915AIP8"/>
<dbReference type="WBParaSite" id="PgR009X_g144_t04">
    <property type="protein sequence ID" value="PgR009X_g144_t04"/>
    <property type="gene ID" value="PgR009X_g144"/>
</dbReference>
<proteinExistence type="predicted"/>
<feature type="region of interest" description="Disordered" evidence="1">
    <location>
        <begin position="492"/>
        <end position="511"/>
    </location>
</feature>